<dbReference type="RefSeq" id="WP_380941826.1">
    <property type="nucleotide sequence ID" value="NZ_JBHUFC010000024.1"/>
</dbReference>
<name>A0ABW4NK31_9SPHN</name>
<protein>
    <submittedName>
        <fullName evidence="1">Uncharacterized protein</fullName>
    </submittedName>
</protein>
<organism evidence="1 2">
    <name type="scientific">Sphingomonas floccifaciens</name>
    <dbReference type="NCBI Taxonomy" id="1844115"/>
    <lineage>
        <taxon>Bacteria</taxon>
        <taxon>Pseudomonadati</taxon>
        <taxon>Pseudomonadota</taxon>
        <taxon>Alphaproteobacteria</taxon>
        <taxon>Sphingomonadales</taxon>
        <taxon>Sphingomonadaceae</taxon>
        <taxon>Sphingomonas</taxon>
    </lineage>
</organism>
<keyword evidence="2" id="KW-1185">Reference proteome</keyword>
<dbReference type="EMBL" id="JBHUFC010000024">
    <property type="protein sequence ID" value="MFD1789685.1"/>
    <property type="molecule type" value="Genomic_DNA"/>
</dbReference>
<dbReference type="Proteomes" id="UP001597283">
    <property type="component" value="Unassembled WGS sequence"/>
</dbReference>
<gene>
    <name evidence="1" type="ORF">ACFSC3_19195</name>
</gene>
<accession>A0ABW4NK31</accession>
<evidence type="ECO:0000313" key="2">
    <source>
        <dbReference type="Proteomes" id="UP001597283"/>
    </source>
</evidence>
<sequence length="146" mass="15794">MDEEDMGAEPVYELPSDQDWLLTQLVQWAELGVNTGVTLFVNGNVVSGMLSSEGVYIRRLRREFADGLGDGAVAAPIDRAFASILEGVDALRQEEGPIPYPRYAHLTDAQVFAPGSDPLPSKQAISLRIKIASVDSFSLGKMAQAK</sequence>
<comment type="caution">
    <text evidence="1">The sequence shown here is derived from an EMBL/GenBank/DDBJ whole genome shotgun (WGS) entry which is preliminary data.</text>
</comment>
<reference evidence="2" key="1">
    <citation type="journal article" date="2019" name="Int. J. Syst. Evol. Microbiol.">
        <title>The Global Catalogue of Microorganisms (GCM) 10K type strain sequencing project: providing services to taxonomists for standard genome sequencing and annotation.</title>
        <authorList>
            <consortium name="The Broad Institute Genomics Platform"/>
            <consortium name="The Broad Institute Genome Sequencing Center for Infectious Disease"/>
            <person name="Wu L."/>
            <person name="Ma J."/>
        </authorList>
    </citation>
    <scope>NUCLEOTIDE SEQUENCE [LARGE SCALE GENOMIC DNA]</scope>
    <source>
        <strain evidence="2">Q85</strain>
    </source>
</reference>
<evidence type="ECO:0000313" key="1">
    <source>
        <dbReference type="EMBL" id="MFD1789685.1"/>
    </source>
</evidence>
<proteinExistence type="predicted"/>